<gene>
    <name evidence="4" type="ORF">SAMN05444408_112111</name>
</gene>
<dbReference type="AlphaFoldDB" id="A0A1M5AB97"/>
<dbReference type="STRING" id="1302685.SAMN05444408_112111"/>
<keyword evidence="1 2" id="KW-0732">Signal</keyword>
<feature type="chain" id="PRO_5012589892" evidence="2">
    <location>
        <begin position="19"/>
        <end position="223"/>
    </location>
</feature>
<evidence type="ECO:0000313" key="5">
    <source>
        <dbReference type="Proteomes" id="UP000184236"/>
    </source>
</evidence>
<dbReference type="Gene3D" id="2.40.160.20">
    <property type="match status" value="1"/>
</dbReference>
<dbReference type="InterPro" id="IPR011250">
    <property type="entry name" value="OMP/PagP_B-barrel"/>
</dbReference>
<evidence type="ECO:0000259" key="3">
    <source>
        <dbReference type="Pfam" id="PF13505"/>
    </source>
</evidence>
<dbReference type="Pfam" id="PF13505">
    <property type="entry name" value="OMP_b-brl"/>
    <property type="match status" value="1"/>
</dbReference>
<evidence type="ECO:0000256" key="2">
    <source>
        <dbReference type="SAM" id="SignalP"/>
    </source>
</evidence>
<evidence type="ECO:0000256" key="1">
    <source>
        <dbReference type="ARBA" id="ARBA00022729"/>
    </source>
</evidence>
<dbReference type="OrthoDB" id="945117at2"/>
<name>A0A1M5AB97_9FLAO</name>
<proteinExistence type="predicted"/>
<evidence type="ECO:0000313" key="4">
    <source>
        <dbReference type="EMBL" id="SHF27581.1"/>
    </source>
</evidence>
<organism evidence="4 5">
    <name type="scientific">Chryseobacterium takakiae</name>
    <dbReference type="NCBI Taxonomy" id="1302685"/>
    <lineage>
        <taxon>Bacteria</taxon>
        <taxon>Pseudomonadati</taxon>
        <taxon>Bacteroidota</taxon>
        <taxon>Flavobacteriia</taxon>
        <taxon>Flavobacteriales</taxon>
        <taxon>Weeksellaceae</taxon>
        <taxon>Chryseobacterium group</taxon>
        <taxon>Chryseobacterium</taxon>
    </lineage>
</organism>
<dbReference type="RefSeq" id="WP_072885655.1">
    <property type="nucleotide sequence ID" value="NZ_FQVO01000012.1"/>
</dbReference>
<keyword evidence="5" id="KW-1185">Reference proteome</keyword>
<reference evidence="5" key="1">
    <citation type="submission" date="2016-11" db="EMBL/GenBank/DDBJ databases">
        <authorList>
            <person name="Varghese N."/>
            <person name="Submissions S."/>
        </authorList>
    </citation>
    <scope>NUCLEOTIDE SEQUENCE [LARGE SCALE GENOMIC DNA]</scope>
    <source>
        <strain evidence="5">DSM 26898</strain>
    </source>
</reference>
<sequence length="223" mass="24952">MKKLLLAGAVALFGLSGAQIKTGTLYLSGQAGFSQEKNNNTEIKNQDFSVTPTMGIFIAPNVAVGAGIGYSGNRREYVDFIVSPISSESTRYRSVVKMNAFTAAPFIRKYWMLSDNLYFFGHLEVPIQIGKRTLDTQLEYVSYTYGYYYSESISLEQKYTSFGVNVKPGVDYFISKNWTIEATIGEFGYNNMKIKDHENGTDTFNFGLNLSSVTFGVKYIFAK</sequence>
<accession>A0A1M5AB97</accession>
<dbReference type="Proteomes" id="UP000184236">
    <property type="component" value="Unassembled WGS sequence"/>
</dbReference>
<feature type="domain" description="Outer membrane protein beta-barrel" evidence="3">
    <location>
        <begin position="9"/>
        <end position="221"/>
    </location>
</feature>
<dbReference type="EMBL" id="FQVO01000012">
    <property type="protein sequence ID" value="SHF27581.1"/>
    <property type="molecule type" value="Genomic_DNA"/>
</dbReference>
<protein>
    <submittedName>
        <fullName evidence="4">Outer membrane protein beta-barrel domain-containing protein</fullName>
    </submittedName>
</protein>
<dbReference type="SUPFAM" id="SSF56925">
    <property type="entry name" value="OMPA-like"/>
    <property type="match status" value="1"/>
</dbReference>
<feature type="signal peptide" evidence="2">
    <location>
        <begin position="1"/>
        <end position="18"/>
    </location>
</feature>
<dbReference type="InterPro" id="IPR027385">
    <property type="entry name" value="Beta-barrel_OMP"/>
</dbReference>